<dbReference type="RefSeq" id="WP_125671281.1">
    <property type="nucleotide sequence ID" value="NZ_RCOS01000079.1"/>
</dbReference>
<dbReference type="AlphaFoldDB" id="A0A429GMM6"/>
<protein>
    <submittedName>
        <fullName evidence="1">Uncharacterized protein</fullName>
    </submittedName>
</protein>
<evidence type="ECO:0000313" key="1">
    <source>
        <dbReference type="EMBL" id="RSN75114.1"/>
    </source>
</evidence>
<evidence type="ECO:0000313" key="2">
    <source>
        <dbReference type="Proteomes" id="UP000277582"/>
    </source>
</evidence>
<gene>
    <name evidence="1" type="ORF">D6D85_06845</name>
</gene>
<accession>A0A429GMM6</accession>
<name>A0A429GMM6_9CREN</name>
<comment type="caution">
    <text evidence="1">The sequence shown here is derived from an EMBL/GenBank/DDBJ whole genome shotgun (WGS) entry which is preliminary data.</text>
</comment>
<organism evidence="1 2">
    <name type="scientific">Candidatus Methanodesulfokora washburnensis</name>
    <dbReference type="NCBI Taxonomy" id="2478471"/>
    <lineage>
        <taxon>Archaea</taxon>
        <taxon>Thermoproteota</taxon>
        <taxon>Candidatus Korarchaeia</taxon>
        <taxon>Candidatus Korarchaeia incertae sedis</taxon>
        <taxon>Candidatus Methanodesulfokora</taxon>
    </lineage>
</organism>
<keyword evidence="2" id="KW-1185">Reference proteome</keyword>
<reference evidence="1 2" key="1">
    <citation type="submission" date="2018-10" db="EMBL/GenBank/DDBJ databases">
        <title>Co-occurring genomic capacity for anaerobic methane metabolism and dissimilatory sulfite reduction discovered in the Korarchaeota.</title>
        <authorList>
            <person name="Mckay L.J."/>
            <person name="Dlakic M."/>
            <person name="Fields M.W."/>
            <person name="Delmont T.O."/>
            <person name="Eren A.M."/>
            <person name="Jay Z.J."/>
            <person name="Klingelsmith K.B."/>
            <person name="Rusch D.B."/>
            <person name="Inskeep W.P."/>
        </authorList>
    </citation>
    <scope>NUCLEOTIDE SEQUENCE [LARGE SCALE GENOMIC DNA]</scope>
    <source>
        <strain evidence="1 2">MDKW</strain>
    </source>
</reference>
<proteinExistence type="predicted"/>
<dbReference type="Proteomes" id="UP000277582">
    <property type="component" value="Unassembled WGS sequence"/>
</dbReference>
<dbReference type="EMBL" id="RCOS01000079">
    <property type="protein sequence ID" value="RSN75114.1"/>
    <property type="molecule type" value="Genomic_DNA"/>
</dbReference>
<sequence>MMRRMGQEVVIQLSVTPSDVVYILHMLLDLVKWIVLLRGLINLIADIWRLLSSCIIGYFSPYFGIAVNEEGLAESLEHYDLLVLPPALLIDCKIAKSIVRVCKDLSNNRVKELMKSGHYVDAAVLYGDIEGLEILEVRELYHPRKLSRALRWCFLRRKLGSFKIGEINIYGMMVRNWRRLEEYAWIGKVESIILR</sequence>